<evidence type="ECO:0000313" key="2">
    <source>
        <dbReference type="Proteomes" id="UP001465976"/>
    </source>
</evidence>
<name>A0ABR3F001_9AGAR</name>
<sequence length="202" mass="22284">MGELKLKLYITPLPSEVKMTITKPNAVLPASPAGAKHSERFTKDGKDPDYPYEIKPSENAGDFCYVGDVELASDAGSYGPQLEIPYEVERAVKDDSAVKDYSGVTRKGRILVETTWWSNNRPTHCLVSYEWQKERKTVEIHIPEEGAHSLDISTYLVVGYKPSEKRVGINGTEDKNVANELKKKAADMVSVAGAAGWLAVLI</sequence>
<keyword evidence="2" id="KW-1185">Reference proteome</keyword>
<evidence type="ECO:0000313" key="1">
    <source>
        <dbReference type="EMBL" id="KAL0568380.1"/>
    </source>
</evidence>
<dbReference type="Proteomes" id="UP001465976">
    <property type="component" value="Unassembled WGS sequence"/>
</dbReference>
<accession>A0ABR3F001</accession>
<reference evidence="1 2" key="1">
    <citation type="submission" date="2024-02" db="EMBL/GenBank/DDBJ databases">
        <title>A draft genome for the cacao thread blight pathogen Marasmius crinis-equi.</title>
        <authorList>
            <person name="Cohen S.P."/>
            <person name="Baruah I.K."/>
            <person name="Amoako-Attah I."/>
            <person name="Bukari Y."/>
            <person name="Meinhardt L.W."/>
            <person name="Bailey B.A."/>
        </authorList>
    </citation>
    <scope>NUCLEOTIDE SEQUENCE [LARGE SCALE GENOMIC DNA]</scope>
    <source>
        <strain evidence="1 2">GH-76</strain>
    </source>
</reference>
<dbReference type="EMBL" id="JBAHYK010001355">
    <property type="protein sequence ID" value="KAL0568380.1"/>
    <property type="molecule type" value="Genomic_DNA"/>
</dbReference>
<organism evidence="1 2">
    <name type="scientific">Marasmius crinis-equi</name>
    <dbReference type="NCBI Taxonomy" id="585013"/>
    <lineage>
        <taxon>Eukaryota</taxon>
        <taxon>Fungi</taxon>
        <taxon>Dikarya</taxon>
        <taxon>Basidiomycota</taxon>
        <taxon>Agaricomycotina</taxon>
        <taxon>Agaricomycetes</taxon>
        <taxon>Agaricomycetidae</taxon>
        <taxon>Agaricales</taxon>
        <taxon>Marasmiineae</taxon>
        <taxon>Marasmiaceae</taxon>
        <taxon>Marasmius</taxon>
    </lineage>
</organism>
<proteinExistence type="predicted"/>
<protein>
    <submittedName>
        <fullName evidence="1">Uncharacterized protein</fullName>
    </submittedName>
</protein>
<gene>
    <name evidence="1" type="ORF">V5O48_013611</name>
</gene>
<comment type="caution">
    <text evidence="1">The sequence shown here is derived from an EMBL/GenBank/DDBJ whole genome shotgun (WGS) entry which is preliminary data.</text>
</comment>